<evidence type="ECO:0000256" key="5">
    <source>
        <dbReference type="ARBA" id="ARBA00047942"/>
    </source>
</evidence>
<dbReference type="GO" id="GO:0032259">
    <property type="term" value="P:methylation"/>
    <property type="evidence" value="ECO:0007669"/>
    <property type="project" value="UniProtKB-KW"/>
</dbReference>
<accession>A0A1V1P2M2</accession>
<dbReference type="GO" id="GO:1904047">
    <property type="term" value="F:S-adenosyl-L-methionine binding"/>
    <property type="evidence" value="ECO:0007669"/>
    <property type="project" value="TreeGrafter"/>
</dbReference>
<dbReference type="InterPro" id="IPR029063">
    <property type="entry name" value="SAM-dependent_MTases_sf"/>
</dbReference>
<keyword evidence="4" id="KW-0949">S-adenosyl-L-methionine</keyword>
<evidence type="ECO:0000256" key="1">
    <source>
        <dbReference type="ARBA" id="ARBA00011900"/>
    </source>
</evidence>
<sequence>MNGYFGSKATSGLCQPIISMMPPHDTYIETHLGGGAIMRRKPPALNNIAIDLDLKALNAFSCDYPVEIVHGCAHQFLSKYDFRGRELVYCDPPYLLYTRTSDRRYRFDYEEQDHIELLEIVKRLPCSVMLSGYPSTLYEDLLTDWRSLELQVMNQAGVRTEKLWFNFTPDRVHWARYAGKNFTDRQRIKRKAANWAKRYKDLPRSERLAVLSSIMTVEAQEAE</sequence>
<dbReference type="GO" id="GO:0043565">
    <property type="term" value="F:sequence-specific DNA binding"/>
    <property type="evidence" value="ECO:0007669"/>
    <property type="project" value="TreeGrafter"/>
</dbReference>
<protein>
    <recommendedName>
        <fullName evidence="1">site-specific DNA-methyltransferase (adenine-specific)</fullName>
        <ecNumber evidence="1">2.1.1.72</ecNumber>
    </recommendedName>
</protein>
<dbReference type="Gene3D" id="3.40.50.150">
    <property type="entry name" value="Vaccinia Virus protein VP39"/>
    <property type="match status" value="1"/>
</dbReference>
<dbReference type="EMBL" id="ATBP01000764">
    <property type="protein sequence ID" value="ETR69006.1"/>
    <property type="molecule type" value="Genomic_DNA"/>
</dbReference>
<organism evidence="6 7">
    <name type="scientific">Candidatus Magnetoglobus multicellularis str. Araruama</name>
    <dbReference type="NCBI Taxonomy" id="890399"/>
    <lineage>
        <taxon>Bacteria</taxon>
        <taxon>Pseudomonadati</taxon>
        <taxon>Thermodesulfobacteriota</taxon>
        <taxon>Desulfobacteria</taxon>
        <taxon>Desulfobacterales</taxon>
        <taxon>Desulfobacteraceae</taxon>
        <taxon>Candidatus Magnetoglobus</taxon>
    </lineage>
</organism>
<dbReference type="PANTHER" id="PTHR30481:SF4">
    <property type="entry name" value="SITE-SPECIFIC DNA-METHYLTRANSFERASE (ADENINE-SPECIFIC)"/>
    <property type="match status" value="1"/>
</dbReference>
<evidence type="ECO:0000256" key="3">
    <source>
        <dbReference type="ARBA" id="ARBA00022679"/>
    </source>
</evidence>
<name>A0A1V1P2M2_9BACT</name>
<evidence type="ECO:0000256" key="2">
    <source>
        <dbReference type="ARBA" id="ARBA00022603"/>
    </source>
</evidence>
<dbReference type="GO" id="GO:0009307">
    <property type="term" value="P:DNA restriction-modification system"/>
    <property type="evidence" value="ECO:0007669"/>
    <property type="project" value="InterPro"/>
</dbReference>
<dbReference type="Proteomes" id="UP000189670">
    <property type="component" value="Unassembled WGS sequence"/>
</dbReference>
<comment type="catalytic activity">
    <reaction evidence="5">
        <text>a 2'-deoxyadenosine in DNA + S-adenosyl-L-methionine = an N(6)-methyl-2'-deoxyadenosine in DNA + S-adenosyl-L-homocysteine + H(+)</text>
        <dbReference type="Rhea" id="RHEA:15197"/>
        <dbReference type="Rhea" id="RHEA-COMP:12418"/>
        <dbReference type="Rhea" id="RHEA-COMP:12419"/>
        <dbReference type="ChEBI" id="CHEBI:15378"/>
        <dbReference type="ChEBI" id="CHEBI:57856"/>
        <dbReference type="ChEBI" id="CHEBI:59789"/>
        <dbReference type="ChEBI" id="CHEBI:90615"/>
        <dbReference type="ChEBI" id="CHEBI:90616"/>
        <dbReference type="EC" id="2.1.1.72"/>
    </reaction>
</comment>
<dbReference type="EC" id="2.1.1.72" evidence="1"/>
<dbReference type="PANTHER" id="PTHR30481">
    <property type="entry name" value="DNA ADENINE METHYLASE"/>
    <property type="match status" value="1"/>
</dbReference>
<gene>
    <name evidence="6" type="ORF">OMM_04217</name>
</gene>
<dbReference type="InterPro" id="IPR012327">
    <property type="entry name" value="MeTrfase_D12"/>
</dbReference>
<dbReference type="PROSITE" id="PS00092">
    <property type="entry name" value="N6_MTASE"/>
    <property type="match status" value="1"/>
</dbReference>
<keyword evidence="2 6" id="KW-0489">Methyltransferase</keyword>
<dbReference type="InterPro" id="IPR002052">
    <property type="entry name" value="DNA_methylase_N6_adenine_CS"/>
</dbReference>
<evidence type="ECO:0000313" key="7">
    <source>
        <dbReference type="Proteomes" id="UP000189670"/>
    </source>
</evidence>
<dbReference type="GO" id="GO:0009007">
    <property type="term" value="F:site-specific DNA-methyltransferase (adenine-specific) activity"/>
    <property type="evidence" value="ECO:0007669"/>
    <property type="project" value="UniProtKB-EC"/>
</dbReference>
<dbReference type="SUPFAM" id="SSF53335">
    <property type="entry name" value="S-adenosyl-L-methionine-dependent methyltransferases"/>
    <property type="match status" value="1"/>
</dbReference>
<reference evidence="7" key="1">
    <citation type="submission" date="2012-11" db="EMBL/GenBank/DDBJ databases">
        <authorList>
            <person name="Lucero-Rivera Y.E."/>
            <person name="Tovar-Ramirez D."/>
        </authorList>
    </citation>
    <scope>NUCLEOTIDE SEQUENCE [LARGE SCALE GENOMIC DNA]</scope>
    <source>
        <strain evidence="7">Araruama</strain>
    </source>
</reference>
<dbReference type="AlphaFoldDB" id="A0A1V1P2M2"/>
<evidence type="ECO:0000256" key="4">
    <source>
        <dbReference type="ARBA" id="ARBA00022691"/>
    </source>
</evidence>
<dbReference type="GO" id="GO:0006298">
    <property type="term" value="P:mismatch repair"/>
    <property type="evidence" value="ECO:0007669"/>
    <property type="project" value="TreeGrafter"/>
</dbReference>
<proteinExistence type="predicted"/>
<evidence type="ECO:0000313" key="6">
    <source>
        <dbReference type="EMBL" id="ETR69006.1"/>
    </source>
</evidence>
<keyword evidence="3" id="KW-0808">Transferase</keyword>
<comment type="caution">
    <text evidence="6">The sequence shown here is derived from an EMBL/GenBank/DDBJ whole genome shotgun (WGS) entry which is preliminary data.</text>
</comment>